<comment type="caution">
    <text evidence="1">The sequence shown here is derived from an EMBL/GenBank/DDBJ whole genome shotgun (WGS) entry which is preliminary data.</text>
</comment>
<evidence type="ECO:0000313" key="2">
    <source>
        <dbReference type="Proteomes" id="UP000605361"/>
    </source>
</evidence>
<sequence>MTDMDHHGDHDDEGMELEERLRAIAEQLDPVPAGLFDEAMLAYSLRTLDAELAELTFDSWDEATATRVRGGRARLLTFTAGELVVELEVADRRLVGRLSGGPAAIEVQRRDGGTRLRADELGRFTTGELSPGPLRLRVSPEHRAPVVTSWIRI</sequence>
<evidence type="ECO:0000313" key="1">
    <source>
        <dbReference type="EMBL" id="MBF8189498.1"/>
    </source>
</evidence>
<accession>A0A931AFC5</accession>
<protein>
    <submittedName>
        <fullName evidence="1">Uncharacterized protein</fullName>
    </submittedName>
</protein>
<proteinExistence type="predicted"/>
<gene>
    <name evidence="1" type="ORF">ITP53_27940</name>
</gene>
<organism evidence="1 2">
    <name type="scientific">Nonomuraea cypriaca</name>
    <dbReference type="NCBI Taxonomy" id="1187855"/>
    <lineage>
        <taxon>Bacteria</taxon>
        <taxon>Bacillati</taxon>
        <taxon>Actinomycetota</taxon>
        <taxon>Actinomycetes</taxon>
        <taxon>Streptosporangiales</taxon>
        <taxon>Streptosporangiaceae</taxon>
        <taxon>Nonomuraea</taxon>
    </lineage>
</organism>
<dbReference type="RefSeq" id="WP_195898434.1">
    <property type="nucleotide sequence ID" value="NZ_JADOGI010000093.1"/>
</dbReference>
<name>A0A931AFC5_9ACTN</name>
<dbReference type="Proteomes" id="UP000605361">
    <property type="component" value="Unassembled WGS sequence"/>
</dbReference>
<dbReference type="EMBL" id="JADOGI010000093">
    <property type="protein sequence ID" value="MBF8189498.1"/>
    <property type="molecule type" value="Genomic_DNA"/>
</dbReference>
<keyword evidence="2" id="KW-1185">Reference proteome</keyword>
<reference evidence="1" key="1">
    <citation type="submission" date="2020-11" db="EMBL/GenBank/DDBJ databases">
        <title>Whole-genome analyses of Nonomuraea sp. K274.</title>
        <authorList>
            <person name="Veyisoglu A."/>
        </authorList>
    </citation>
    <scope>NUCLEOTIDE SEQUENCE</scope>
    <source>
        <strain evidence="1">K274</strain>
    </source>
</reference>
<dbReference type="AlphaFoldDB" id="A0A931AFC5"/>